<sequence>MTNPEFYSQVALKFGGYTSNAQRTKIFRTVDPEALFGETVTALGGGTAHLLDVGCADGLNVLAVAPAYRQVTAIDMAAEMLDAARANQLRAGPGPTEVSFQQRDAEHTGLPDAAFDVISSRRGPLFADEFWRLLKPGGSLVYLGIGERDVQDIKEVFGRGQQYGQWGTSILETEQLRLEKQGFLTVRAEDIWFDEYFHSRADLCRFLEVVPIFEEFDAERDAGSLDRFISRAQTERGIHFARHWVLLTVRKPDRAAHAMP</sequence>
<evidence type="ECO:0000313" key="5">
    <source>
        <dbReference type="EMBL" id="MDJ1134785.1"/>
    </source>
</evidence>
<dbReference type="RefSeq" id="WP_274045583.1">
    <property type="nucleotide sequence ID" value="NZ_JANCPR020000023.1"/>
</dbReference>
<gene>
    <name evidence="5" type="ORF">NMN56_023085</name>
</gene>
<comment type="caution">
    <text evidence="5">The sequence shown here is derived from an EMBL/GenBank/DDBJ whole genome shotgun (WGS) entry which is preliminary data.</text>
</comment>
<proteinExistence type="predicted"/>
<reference evidence="5 6" key="1">
    <citation type="submission" date="2023-05" db="EMBL/GenBank/DDBJ databases">
        <title>Streptantibioticus silvisoli sp. nov., acidotolerant actinomycetes 1 from pine litter.</title>
        <authorList>
            <person name="Swiecimska M."/>
            <person name="Golinska P."/>
            <person name="Sangal V."/>
            <person name="Wachnowicz B."/>
            <person name="Goodfellow M."/>
        </authorList>
    </citation>
    <scope>NUCLEOTIDE SEQUENCE [LARGE SCALE GENOMIC DNA]</scope>
    <source>
        <strain evidence="5 6">DSM 42109</strain>
    </source>
</reference>
<accession>A0ABT7A0D6</accession>
<evidence type="ECO:0000256" key="1">
    <source>
        <dbReference type="ARBA" id="ARBA00022603"/>
    </source>
</evidence>
<keyword evidence="1 5" id="KW-0489">Methyltransferase</keyword>
<keyword evidence="2 5" id="KW-0808">Transferase</keyword>
<dbReference type="EC" id="2.1.1.-" evidence="5"/>
<evidence type="ECO:0000256" key="3">
    <source>
        <dbReference type="ARBA" id="ARBA00022691"/>
    </source>
</evidence>
<dbReference type="Proteomes" id="UP001214441">
    <property type="component" value="Unassembled WGS sequence"/>
</dbReference>
<keyword evidence="6" id="KW-1185">Reference proteome</keyword>
<organism evidence="5 6">
    <name type="scientific">Streptomyces iconiensis</name>
    <dbReference type="NCBI Taxonomy" id="1384038"/>
    <lineage>
        <taxon>Bacteria</taxon>
        <taxon>Bacillati</taxon>
        <taxon>Actinomycetota</taxon>
        <taxon>Actinomycetes</taxon>
        <taxon>Kitasatosporales</taxon>
        <taxon>Streptomycetaceae</taxon>
        <taxon>Streptomyces</taxon>
    </lineage>
</organism>
<evidence type="ECO:0000313" key="6">
    <source>
        <dbReference type="Proteomes" id="UP001214441"/>
    </source>
</evidence>
<protein>
    <submittedName>
        <fullName evidence="5">Class I SAM-dependent methyltransferase</fullName>
        <ecNumber evidence="5">2.1.1.-</ecNumber>
    </submittedName>
</protein>
<name>A0ABT7A0D6_9ACTN</name>
<dbReference type="GO" id="GO:0032259">
    <property type="term" value="P:methylation"/>
    <property type="evidence" value="ECO:0007669"/>
    <property type="project" value="UniProtKB-KW"/>
</dbReference>
<dbReference type="InterPro" id="IPR041698">
    <property type="entry name" value="Methyltransf_25"/>
</dbReference>
<dbReference type="CDD" id="cd02440">
    <property type="entry name" value="AdoMet_MTases"/>
    <property type="match status" value="1"/>
</dbReference>
<dbReference type="InterPro" id="IPR029063">
    <property type="entry name" value="SAM-dependent_MTases_sf"/>
</dbReference>
<keyword evidence="3" id="KW-0949">S-adenosyl-L-methionine</keyword>
<dbReference type="Pfam" id="PF13649">
    <property type="entry name" value="Methyltransf_25"/>
    <property type="match status" value="1"/>
</dbReference>
<evidence type="ECO:0000259" key="4">
    <source>
        <dbReference type="Pfam" id="PF13649"/>
    </source>
</evidence>
<dbReference type="Gene3D" id="3.40.50.150">
    <property type="entry name" value="Vaccinia Virus protein VP39"/>
    <property type="match status" value="1"/>
</dbReference>
<dbReference type="PANTHER" id="PTHR43464:SF19">
    <property type="entry name" value="UBIQUINONE BIOSYNTHESIS O-METHYLTRANSFERASE, MITOCHONDRIAL"/>
    <property type="match status" value="1"/>
</dbReference>
<dbReference type="EMBL" id="JANCPR020000023">
    <property type="protein sequence ID" value="MDJ1134785.1"/>
    <property type="molecule type" value="Genomic_DNA"/>
</dbReference>
<dbReference type="GO" id="GO:0008168">
    <property type="term" value="F:methyltransferase activity"/>
    <property type="evidence" value="ECO:0007669"/>
    <property type="project" value="UniProtKB-KW"/>
</dbReference>
<dbReference type="PANTHER" id="PTHR43464">
    <property type="entry name" value="METHYLTRANSFERASE"/>
    <property type="match status" value="1"/>
</dbReference>
<dbReference type="SUPFAM" id="SSF53335">
    <property type="entry name" value="S-adenosyl-L-methionine-dependent methyltransferases"/>
    <property type="match status" value="1"/>
</dbReference>
<feature type="domain" description="Methyltransferase" evidence="4">
    <location>
        <begin position="51"/>
        <end position="138"/>
    </location>
</feature>
<evidence type="ECO:0000256" key="2">
    <source>
        <dbReference type="ARBA" id="ARBA00022679"/>
    </source>
</evidence>